<protein>
    <submittedName>
        <fullName evidence="1">Uncharacterized protein</fullName>
    </submittedName>
</protein>
<gene>
    <name evidence="1" type="ORF">FYJ39_13180</name>
</gene>
<reference evidence="1 2" key="1">
    <citation type="submission" date="2019-08" db="EMBL/GenBank/DDBJ databases">
        <title>In-depth cultivation of the pig gut microbiome towards novel bacterial diversity and tailored functional studies.</title>
        <authorList>
            <person name="Wylensek D."/>
            <person name="Hitch T.C.A."/>
            <person name="Clavel T."/>
        </authorList>
    </citation>
    <scope>NUCLEOTIDE SEQUENCE [LARGE SCALE GENOMIC DNA]</scope>
    <source>
        <strain evidence="1 2">WCA-389-WT-23D1</strain>
    </source>
</reference>
<dbReference type="EMBL" id="VUMD01000011">
    <property type="protein sequence ID" value="MSS37502.1"/>
    <property type="molecule type" value="Genomic_DNA"/>
</dbReference>
<organism evidence="1 2">
    <name type="scientific">Clostridium porci</name>
    <dbReference type="NCBI Taxonomy" id="2605778"/>
    <lineage>
        <taxon>Bacteria</taxon>
        <taxon>Bacillati</taxon>
        <taxon>Bacillota</taxon>
        <taxon>Clostridia</taxon>
        <taxon>Eubacteriales</taxon>
        <taxon>Clostridiaceae</taxon>
        <taxon>Clostridium</taxon>
    </lineage>
</organism>
<dbReference type="RefSeq" id="WP_154472944.1">
    <property type="nucleotide sequence ID" value="NZ_VUMD01000011.1"/>
</dbReference>
<proteinExistence type="predicted"/>
<keyword evidence="2" id="KW-1185">Reference proteome</keyword>
<comment type="caution">
    <text evidence="1">The sequence shown here is derived from an EMBL/GenBank/DDBJ whole genome shotgun (WGS) entry which is preliminary data.</text>
</comment>
<evidence type="ECO:0000313" key="2">
    <source>
        <dbReference type="Proteomes" id="UP000429958"/>
    </source>
</evidence>
<accession>A0A7X2NM93</accession>
<dbReference type="Proteomes" id="UP000429958">
    <property type="component" value="Unassembled WGS sequence"/>
</dbReference>
<name>A0A7X2NM93_9CLOT</name>
<dbReference type="AlphaFoldDB" id="A0A7X2NM93"/>
<evidence type="ECO:0000313" key="1">
    <source>
        <dbReference type="EMBL" id="MSS37502.1"/>
    </source>
</evidence>
<sequence length="108" mass="12507">MYVDMNSLALFARLLVDGLIKAQPYYYGYDAEINNDEEAVAIYRELAPQTRWRAGRHTQIEPIRMNALKQSDAMGIPIYDGYIYYPDTTFPNDSCLKYDNLVIDVSIR</sequence>